<feature type="region of interest" description="Disordered" evidence="1">
    <location>
        <begin position="22"/>
        <end position="41"/>
    </location>
</feature>
<dbReference type="Gene3D" id="3.30.559.10">
    <property type="entry name" value="Chloramphenicol acetyltransferase-like domain"/>
    <property type="match status" value="1"/>
</dbReference>
<accession>A0ABY2PA27</accession>
<dbReference type="Pfam" id="PF00668">
    <property type="entry name" value="Condensation"/>
    <property type="match status" value="1"/>
</dbReference>
<dbReference type="Proteomes" id="UP000306274">
    <property type="component" value="Unassembled WGS sequence"/>
</dbReference>
<dbReference type="PANTHER" id="PTHR45398">
    <property type="match status" value="1"/>
</dbReference>
<dbReference type="InterPro" id="IPR001242">
    <property type="entry name" value="Condensation_dom"/>
</dbReference>
<gene>
    <name evidence="3" type="ORF">E5Z02_23490</name>
</gene>
<dbReference type="SUPFAM" id="SSF52777">
    <property type="entry name" value="CoA-dependent acyltransferases"/>
    <property type="match status" value="1"/>
</dbReference>
<organism evidence="3 4">
    <name type="scientific">Streptomyces rhizosphaericola</name>
    <dbReference type="NCBI Taxonomy" id="2564098"/>
    <lineage>
        <taxon>Bacteria</taxon>
        <taxon>Bacillati</taxon>
        <taxon>Actinomycetota</taxon>
        <taxon>Actinomycetes</taxon>
        <taxon>Kitasatosporales</taxon>
        <taxon>Streptomycetaceae</taxon>
        <taxon>Streptomyces</taxon>
    </lineage>
</organism>
<protein>
    <submittedName>
        <fullName evidence="3">Non-ribosomal peptide synthetase</fullName>
    </submittedName>
</protein>
<comment type="caution">
    <text evidence="3">The sequence shown here is derived from an EMBL/GenBank/DDBJ whole genome shotgun (WGS) entry which is preliminary data.</text>
</comment>
<reference evidence="3 4" key="1">
    <citation type="submission" date="2019-04" db="EMBL/GenBank/DDBJ databases">
        <title>Streptomyces rhizosphaericola sp. nov., an actinobacterium isolated from the wheat rhizosphere.</title>
        <authorList>
            <person name="Vargas Hoyos H.A."/>
            <person name="Santos S.N."/>
            <person name="Genuario D.B."/>
            <person name="Melo I.S."/>
            <person name="Da Silva L.J."/>
            <person name="Da Silva F.S.P."/>
            <person name="Zucchi T.D."/>
        </authorList>
    </citation>
    <scope>NUCLEOTIDE SEQUENCE [LARGE SCALE GENOMIC DNA]</scope>
    <source>
        <strain evidence="3 4">1AS2c</strain>
    </source>
</reference>
<sequence>MTHQTLDPADLRARLLRQRLRGTAAPAPSDGIPRAGRGGPLPLSSAQQRLWVLDRLSPGSTTYLMTAALRLRGPLAPEALRGALDALVTRHEVLRTRYEVVDGDPVQIVDAPAPVDLVEEDLTGLDPADRARRLTALGTSGRRPVDLAEGPVFRAVLARCSAEEHALFLTVHHIAADGRSEELMVRELMAHYRRSTAGERHPDPAPPALQYADFAVWQRSRLTEERLRAGLDHWRGRLAGLTPLELPTDRPRPAVRDERGAVAP</sequence>
<feature type="non-terminal residue" evidence="3">
    <location>
        <position position="264"/>
    </location>
</feature>
<dbReference type="CDD" id="cd19531">
    <property type="entry name" value="LCL_NRPS-like"/>
    <property type="match status" value="1"/>
</dbReference>
<dbReference type="PANTHER" id="PTHR45398:SF1">
    <property type="entry name" value="ENZYME, PUTATIVE (JCVI)-RELATED"/>
    <property type="match status" value="1"/>
</dbReference>
<feature type="domain" description="Condensation" evidence="2">
    <location>
        <begin position="41"/>
        <end position="257"/>
    </location>
</feature>
<dbReference type="RefSeq" id="WP_240800177.1">
    <property type="nucleotide sequence ID" value="NZ_SRZK01000273.1"/>
</dbReference>
<proteinExistence type="predicted"/>
<keyword evidence="4" id="KW-1185">Reference proteome</keyword>
<dbReference type="InterPro" id="IPR023213">
    <property type="entry name" value="CAT-like_dom_sf"/>
</dbReference>
<evidence type="ECO:0000313" key="3">
    <source>
        <dbReference type="EMBL" id="TGZ04789.1"/>
    </source>
</evidence>
<evidence type="ECO:0000256" key="1">
    <source>
        <dbReference type="SAM" id="MobiDB-lite"/>
    </source>
</evidence>
<feature type="region of interest" description="Disordered" evidence="1">
    <location>
        <begin position="243"/>
        <end position="264"/>
    </location>
</feature>
<evidence type="ECO:0000313" key="4">
    <source>
        <dbReference type="Proteomes" id="UP000306274"/>
    </source>
</evidence>
<dbReference type="Gene3D" id="3.30.559.30">
    <property type="entry name" value="Nonribosomal peptide synthetase, condensation domain"/>
    <property type="match status" value="1"/>
</dbReference>
<evidence type="ECO:0000259" key="2">
    <source>
        <dbReference type="Pfam" id="PF00668"/>
    </source>
</evidence>
<dbReference type="EMBL" id="SRZK01000273">
    <property type="protein sequence ID" value="TGZ04789.1"/>
    <property type="molecule type" value="Genomic_DNA"/>
</dbReference>
<feature type="compositionally biased region" description="Basic and acidic residues" evidence="1">
    <location>
        <begin position="247"/>
        <end position="264"/>
    </location>
</feature>
<name>A0ABY2PA27_9ACTN</name>